<evidence type="ECO:0000313" key="2">
    <source>
        <dbReference type="Proteomes" id="UP001589813"/>
    </source>
</evidence>
<dbReference type="Pfam" id="PF12261">
    <property type="entry name" value="T_hemolysin"/>
    <property type="match status" value="1"/>
</dbReference>
<comment type="caution">
    <text evidence="1">The sequence shown here is derived from an EMBL/GenBank/DDBJ whole genome shotgun (WGS) entry which is preliminary data.</text>
</comment>
<gene>
    <name evidence="1" type="ORF">ACFFJP_06795</name>
</gene>
<dbReference type="EMBL" id="JBHLXP010000001">
    <property type="protein sequence ID" value="MFC0047992.1"/>
    <property type="molecule type" value="Genomic_DNA"/>
</dbReference>
<reference evidence="1 2" key="1">
    <citation type="submission" date="2024-09" db="EMBL/GenBank/DDBJ databases">
        <authorList>
            <person name="Sun Q."/>
            <person name="Mori K."/>
        </authorList>
    </citation>
    <scope>NUCLEOTIDE SEQUENCE [LARGE SCALE GENOMIC DNA]</scope>
    <source>
        <strain evidence="1 2">KCTC 23315</strain>
    </source>
</reference>
<sequence length="241" mass="26188">MTAAVTLSPVEYLPPLAFKDCQSGVATDKQSAQLLWCDRNHTERHSLEQFIAGGFAAAYDAQISQFMPHLLAVTLHGQWQAVLGIRSGLAPRLFVEQYLDADICTVLAGAGIQTQRAQVAEIGNLYASGRQQTLLLFIAMAVALYQQGYRHLVCCATPTVMSMLSRHGLQLNVLAEGDPSRLGDAAADWGSYYQRHPQVCQLDLTAAYQLIMAKPQLQQMLSGFLPLLQSAGASLSEQAGH</sequence>
<dbReference type="InterPro" id="IPR022050">
    <property type="entry name" value="T_hemolysin"/>
</dbReference>
<protein>
    <submittedName>
        <fullName evidence="1">Thermostable hemolysin</fullName>
    </submittedName>
</protein>
<proteinExistence type="predicted"/>
<dbReference type="Proteomes" id="UP001589813">
    <property type="component" value="Unassembled WGS sequence"/>
</dbReference>
<evidence type="ECO:0000313" key="1">
    <source>
        <dbReference type="EMBL" id="MFC0047992.1"/>
    </source>
</evidence>
<organism evidence="1 2">
    <name type="scientific">Rheinheimera tilapiae</name>
    <dbReference type="NCBI Taxonomy" id="875043"/>
    <lineage>
        <taxon>Bacteria</taxon>
        <taxon>Pseudomonadati</taxon>
        <taxon>Pseudomonadota</taxon>
        <taxon>Gammaproteobacteria</taxon>
        <taxon>Chromatiales</taxon>
        <taxon>Chromatiaceae</taxon>
        <taxon>Rheinheimera</taxon>
    </lineage>
</organism>
<name>A0ABV6BD24_9GAMM</name>
<keyword evidence="2" id="KW-1185">Reference proteome</keyword>
<dbReference type="RefSeq" id="WP_377241756.1">
    <property type="nucleotide sequence ID" value="NZ_JBHLXP010000001.1"/>
</dbReference>
<accession>A0ABV6BD24</accession>